<accession>A0A6J8EXI1</accession>
<dbReference type="OrthoDB" id="10063284at2759"/>
<evidence type="ECO:0000259" key="1">
    <source>
        <dbReference type="PROSITE" id="PS50802"/>
    </source>
</evidence>
<organism evidence="2 3">
    <name type="scientific">Mytilus coruscus</name>
    <name type="common">Sea mussel</name>
    <dbReference type="NCBI Taxonomy" id="42192"/>
    <lineage>
        <taxon>Eukaryota</taxon>
        <taxon>Metazoa</taxon>
        <taxon>Spiralia</taxon>
        <taxon>Lophotrochozoa</taxon>
        <taxon>Mollusca</taxon>
        <taxon>Bivalvia</taxon>
        <taxon>Autobranchia</taxon>
        <taxon>Pteriomorphia</taxon>
        <taxon>Mytilida</taxon>
        <taxon>Mytiloidea</taxon>
        <taxon>Mytilidae</taxon>
        <taxon>Mytilinae</taxon>
        <taxon>Mytilus</taxon>
    </lineage>
</organism>
<feature type="domain" description="OTU" evidence="1">
    <location>
        <begin position="104"/>
        <end position="261"/>
    </location>
</feature>
<dbReference type="Pfam" id="PF14291">
    <property type="entry name" value="DUF4371"/>
    <property type="match status" value="1"/>
</dbReference>
<evidence type="ECO:0000313" key="2">
    <source>
        <dbReference type="EMBL" id="CAC5424195.1"/>
    </source>
</evidence>
<dbReference type="PROSITE" id="PS50802">
    <property type="entry name" value="OTU"/>
    <property type="match status" value="1"/>
</dbReference>
<dbReference type="AlphaFoldDB" id="A0A6J8EXI1"/>
<evidence type="ECO:0000313" key="3">
    <source>
        <dbReference type="Proteomes" id="UP000507470"/>
    </source>
</evidence>
<proteinExistence type="predicted"/>
<sequence>MSHSWLWEILHIQTYEEEKQETSVMIVIQFLSATAEEIVIQSYVQVSPFIGTNDTTQKSEFSKALKQTFHLLLDHLDETDHHSRFTKDGLSDAQIPQDIAIKDLTALKTTGDGNCLFHAASLALTGTEVLSHVLRLQTACEIYLHNEFYADHPRIVEASTSPTISTSHLDTLFTYMLSDEGDAIFCRTRDKVETTKLESKLTCIPGRWCSLLHALVLSSFIQRNTYMVYPDCNYGIKPLLNGKIRPRCSNIIEQFDTIYILWSRDLNLDNIPRAAYQLNQFVCLSICNNNTVTRETQKRRTSEAQNVSKGKKVKNSSNICYKTSEGSASKNQSLLQSTLTFHFSPRDDVDVDHVDHLIEESSCTVFDSTLDNSSSNSIALETSEPLEVVNLHESQSFDNTFATPISVSSSNFDTFLHNTTRPVVNATKYFLIKNRIPPEHFVYPSKEYKDTSKKSGKRKRSCQHQWFEQFKFITYSMENDGFYCLPCILFPIENTPGGHARLLIALPNKNWKDTVADMKNHSVSAYHKASFEQIDNFIEVMEKEELGIYFILDEKLKERVAKNRKVLESILRCIEFCCRHGIALRGHRDDADIENSKDSIDPDQKIENTGNFKGLLKLYSDLGDTTLTEHLATCAKSATYISKTSQNELLVCIKKYIQSQIIHQIQNQPHGPLFGIQADECTDVSSKEQLGIVLRYLINGITPVEKLIEFVECQETTGAAIAEHIIERINELGLNMINCSSQSYDNAANMTGIHKGCATNIKESFPKAKFFYCMNHDSNLAVSKSCQLPEMMIMLENTKHLDSMGRAPYNFGGFASYLRSSCTLSDNNFNTKKRFMDAKAVTEANSLLTQKSSTSWILALCTNLHFSGYLCNLSKLLQGPTKDILFAFQKIIVVKAELKDIRQKCEEEFKDVWTKANTMGRITGTELIIPRRCGRQSLRNNTPASTPMEY</sequence>
<dbReference type="EMBL" id="CACVKT020009964">
    <property type="protein sequence ID" value="CAC5424195.1"/>
    <property type="molecule type" value="Genomic_DNA"/>
</dbReference>
<dbReference type="PANTHER" id="PTHR46289">
    <property type="entry name" value="52 KDA REPRESSOR OF THE INHIBITOR OF THE PROTEIN KINASE-LIKE PROTEIN-RELATED"/>
    <property type="match status" value="1"/>
</dbReference>
<dbReference type="Proteomes" id="UP000507470">
    <property type="component" value="Unassembled WGS sequence"/>
</dbReference>
<dbReference type="CDD" id="cd22791">
    <property type="entry name" value="OTU_VRTN"/>
    <property type="match status" value="1"/>
</dbReference>
<dbReference type="InterPro" id="IPR006580">
    <property type="entry name" value="Znf_TTF"/>
</dbReference>
<dbReference type="Gene3D" id="3.90.70.80">
    <property type="match status" value="1"/>
</dbReference>
<dbReference type="PANTHER" id="PTHR46289:SF14">
    <property type="entry name" value="DUF4371 DOMAIN-CONTAINING PROTEIN"/>
    <property type="match status" value="1"/>
</dbReference>
<dbReference type="SMART" id="SM00597">
    <property type="entry name" value="ZnF_TTF"/>
    <property type="match status" value="1"/>
</dbReference>
<reference evidence="2 3" key="1">
    <citation type="submission" date="2020-06" db="EMBL/GenBank/DDBJ databases">
        <authorList>
            <person name="Li R."/>
            <person name="Bekaert M."/>
        </authorList>
    </citation>
    <scope>NUCLEOTIDE SEQUENCE [LARGE SCALE GENOMIC DNA]</scope>
    <source>
        <strain evidence="3">wild</strain>
    </source>
</reference>
<gene>
    <name evidence="2" type="ORF">MCOR_56119</name>
</gene>
<dbReference type="InterPro" id="IPR052958">
    <property type="entry name" value="IFN-induced_PKR_regulator"/>
</dbReference>
<protein>
    <recommendedName>
        <fullName evidence="1">OTU domain-containing protein</fullName>
    </recommendedName>
</protein>
<keyword evidence="3" id="KW-1185">Reference proteome</keyword>
<dbReference type="InterPro" id="IPR025398">
    <property type="entry name" value="DUF4371"/>
</dbReference>
<dbReference type="InterPro" id="IPR003323">
    <property type="entry name" value="OTU_dom"/>
</dbReference>
<dbReference type="InterPro" id="IPR047273">
    <property type="entry name" value="VRTN_OTU_dom"/>
</dbReference>
<name>A0A6J8EXI1_MYTCO</name>